<organism evidence="1 2">
    <name type="scientific">Colletotrichum plurivorum</name>
    <dbReference type="NCBI Taxonomy" id="2175906"/>
    <lineage>
        <taxon>Eukaryota</taxon>
        <taxon>Fungi</taxon>
        <taxon>Dikarya</taxon>
        <taxon>Ascomycota</taxon>
        <taxon>Pezizomycotina</taxon>
        <taxon>Sordariomycetes</taxon>
        <taxon>Hypocreomycetidae</taxon>
        <taxon>Glomerellales</taxon>
        <taxon>Glomerellaceae</taxon>
        <taxon>Colletotrichum</taxon>
        <taxon>Colletotrichum orchidearum species complex</taxon>
    </lineage>
</organism>
<keyword evidence="1" id="KW-0808">Transferase</keyword>
<protein>
    <submittedName>
        <fullName evidence="1">Nima-related kinase 5</fullName>
    </submittedName>
</protein>
<sequence>MVNQPKWIWGDDTETTVFAQGYGTDSTVIFSFSLDRSKASTSLSHRICTCMHGLLNRPTGSAARVVFAIYHEAKDSSADGVRWNGYQNPLFQRFISSLADEKIGKTPVLPGDEQVDFASLISEPGDFVIFKGIDFRTFLTYVDEKGDKTICHMIHCWHRSNRLLRDVPRHPNVLPPAREPVTSGGQRGPAASLWSAAYCSPSTPEVI</sequence>
<dbReference type="Proteomes" id="UP000654918">
    <property type="component" value="Unassembled WGS sequence"/>
</dbReference>
<reference evidence="1" key="1">
    <citation type="journal article" date="2020" name="Phytopathology">
        <title>Genome Sequence Resources of Colletotrichum truncatum, C. plurivorum, C. musicola, and C. sojae: Four Species Pathogenic to Soybean (Glycine max).</title>
        <authorList>
            <person name="Rogerio F."/>
            <person name="Boufleur T.R."/>
            <person name="Ciampi-Guillardi M."/>
            <person name="Sukno S.A."/>
            <person name="Thon M.R."/>
            <person name="Massola Junior N.S."/>
            <person name="Baroncelli R."/>
        </authorList>
    </citation>
    <scope>NUCLEOTIDE SEQUENCE</scope>
    <source>
        <strain evidence="1">LFN00145</strain>
    </source>
</reference>
<evidence type="ECO:0000313" key="1">
    <source>
        <dbReference type="EMBL" id="KAF6829873.1"/>
    </source>
</evidence>
<keyword evidence="2" id="KW-1185">Reference proteome</keyword>
<dbReference type="AlphaFoldDB" id="A0A8H6KEN3"/>
<accession>A0A8H6KEN3</accession>
<dbReference type="EMBL" id="WIGO01000102">
    <property type="protein sequence ID" value="KAF6829873.1"/>
    <property type="molecule type" value="Genomic_DNA"/>
</dbReference>
<name>A0A8H6KEN3_9PEZI</name>
<proteinExistence type="predicted"/>
<keyword evidence="1" id="KW-0418">Kinase</keyword>
<dbReference type="GO" id="GO:0016301">
    <property type="term" value="F:kinase activity"/>
    <property type="evidence" value="ECO:0007669"/>
    <property type="project" value="UniProtKB-KW"/>
</dbReference>
<evidence type="ECO:0000313" key="2">
    <source>
        <dbReference type="Proteomes" id="UP000654918"/>
    </source>
</evidence>
<gene>
    <name evidence="1" type="ORF">CPLU01_07709</name>
</gene>
<comment type="caution">
    <text evidence="1">The sequence shown here is derived from an EMBL/GenBank/DDBJ whole genome shotgun (WGS) entry which is preliminary data.</text>
</comment>